<organism evidence="1 2">
    <name type="scientific">Acaulospora colombiana</name>
    <dbReference type="NCBI Taxonomy" id="27376"/>
    <lineage>
        <taxon>Eukaryota</taxon>
        <taxon>Fungi</taxon>
        <taxon>Fungi incertae sedis</taxon>
        <taxon>Mucoromycota</taxon>
        <taxon>Glomeromycotina</taxon>
        <taxon>Glomeromycetes</taxon>
        <taxon>Diversisporales</taxon>
        <taxon>Acaulosporaceae</taxon>
        <taxon>Acaulospora</taxon>
    </lineage>
</organism>
<protein>
    <submittedName>
        <fullName evidence="1">11050_t:CDS:1</fullName>
    </submittedName>
</protein>
<proteinExistence type="predicted"/>
<name>A0ACA9LYZ0_9GLOM</name>
<sequence length="734" mass="85099">DYLARLALYERPIWQCALTGKQGLTYRQALKSEKNHRETLEDKFPEGLKRQILELVQFKMERLDILVNEIFQRFKDLYTVGEIIYVVTDKKKVKAKILEVIQIVPSESSSKGAKIGNQKPRKITQSQVSYRVQILEDEGNSAKQKNKKSIVKIIAGNEAMSRADKLSFTKTLIRQFIKESAVKDSYFHAPWLVKSILAKKYSIPTKLPDELRQAKVEALEKSQKRKSKKQLTRKQAGNLAEKVKQEKKKQQELEKKKKEAERQAAKEKKQKEKEEQKRIKAEQKKIKYPIEDLEVPLDRLLRQKRPSISQDFKVPPIYVGTMLAIWNFFNIFGKPLGLSFCTLDDLESSLHHNMTNPRCYLVIEMHVVLLNAIIKDRLYFKGKKRQVVPRIANSRENSRDETESDTMQVDQDTEDATSDVSREILEGLSKNWDKRTLPSSDGRKGWESILVGCIHQLGDHKSIPNFNRIISHMVPDSESVTEEDFEENYVTLEVVDKLQILDFLVNAAVKTLVIHDHIEWCIEKLSDLNKEKTDLAKERRRITLSLIEIAKGNLPPPSVNDSDGDSPASAVKSNGNGIMTLESRKRKLEEEEIGVQKREEQIEKDKRKFAVPRIFPLGRDRFYNKYYYFDNTGAAVTEKYGAGRIFVESPNNFDLEIMREKEEQRFNKRRKTEDLGFLTVGSGSQTQWGYYDDISQIEELQQWLNPKGLRELSLNEELKSHFQDISSVMSKRQQ</sequence>
<evidence type="ECO:0000313" key="1">
    <source>
        <dbReference type="EMBL" id="CAG8560294.1"/>
    </source>
</evidence>
<gene>
    <name evidence="1" type="ORF">ACOLOM_LOCUS5204</name>
</gene>
<reference evidence="1" key="1">
    <citation type="submission" date="2021-06" db="EMBL/GenBank/DDBJ databases">
        <authorList>
            <person name="Kallberg Y."/>
            <person name="Tangrot J."/>
            <person name="Rosling A."/>
        </authorList>
    </citation>
    <scope>NUCLEOTIDE SEQUENCE</scope>
    <source>
        <strain evidence="1">CL356</strain>
    </source>
</reference>
<feature type="non-terminal residue" evidence="1">
    <location>
        <position position="734"/>
    </location>
</feature>
<feature type="non-terminal residue" evidence="1">
    <location>
        <position position="1"/>
    </location>
</feature>
<dbReference type="Proteomes" id="UP000789525">
    <property type="component" value="Unassembled WGS sequence"/>
</dbReference>
<comment type="caution">
    <text evidence="1">The sequence shown here is derived from an EMBL/GenBank/DDBJ whole genome shotgun (WGS) entry which is preliminary data.</text>
</comment>
<evidence type="ECO:0000313" key="2">
    <source>
        <dbReference type="Proteomes" id="UP000789525"/>
    </source>
</evidence>
<dbReference type="EMBL" id="CAJVPT010009298">
    <property type="protein sequence ID" value="CAG8560294.1"/>
    <property type="molecule type" value="Genomic_DNA"/>
</dbReference>
<keyword evidence="2" id="KW-1185">Reference proteome</keyword>
<accession>A0ACA9LYZ0</accession>